<sequence length="215" mass="23755">MSVGFFGVKPLKSAKSAAGNELRKSNLCSSTINQPIAYTRALSQLRMRQNQGSNVSDPTVFNYKDGNAIVTMASDTASETWLQLVEATGFLSLKFESLQLSGDFNCPSSPISFFFWTTEIRFVNKDDGLQAVEIAGEKHHWVPSSSDQRSLLMYAHTPGTFFTTVTQIIMVMIYLLYTSAINGTFHVATLLKICYRVQFGVVIPTCSELLCGYAT</sequence>
<organism evidence="1 2">
    <name type="scientific">Artemisia annua</name>
    <name type="common">Sweet wormwood</name>
    <dbReference type="NCBI Taxonomy" id="35608"/>
    <lineage>
        <taxon>Eukaryota</taxon>
        <taxon>Viridiplantae</taxon>
        <taxon>Streptophyta</taxon>
        <taxon>Embryophyta</taxon>
        <taxon>Tracheophyta</taxon>
        <taxon>Spermatophyta</taxon>
        <taxon>Magnoliopsida</taxon>
        <taxon>eudicotyledons</taxon>
        <taxon>Gunneridae</taxon>
        <taxon>Pentapetalae</taxon>
        <taxon>asterids</taxon>
        <taxon>campanulids</taxon>
        <taxon>Asterales</taxon>
        <taxon>Asteraceae</taxon>
        <taxon>Asteroideae</taxon>
        <taxon>Anthemideae</taxon>
        <taxon>Artemisiinae</taxon>
        <taxon>Artemisia</taxon>
    </lineage>
</organism>
<comment type="caution">
    <text evidence="1">The sequence shown here is derived from an EMBL/GenBank/DDBJ whole genome shotgun (WGS) entry which is preliminary data.</text>
</comment>
<reference evidence="1 2" key="1">
    <citation type="journal article" date="2018" name="Mol. Plant">
        <title>The genome of Artemisia annua provides insight into the evolution of Asteraceae family and artemisinin biosynthesis.</title>
        <authorList>
            <person name="Shen Q."/>
            <person name="Zhang L."/>
            <person name="Liao Z."/>
            <person name="Wang S."/>
            <person name="Yan T."/>
            <person name="Shi P."/>
            <person name="Liu M."/>
            <person name="Fu X."/>
            <person name="Pan Q."/>
            <person name="Wang Y."/>
            <person name="Lv Z."/>
            <person name="Lu X."/>
            <person name="Zhang F."/>
            <person name="Jiang W."/>
            <person name="Ma Y."/>
            <person name="Chen M."/>
            <person name="Hao X."/>
            <person name="Li L."/>
            <person name="Tang Y."/>
            <person name="Lv G."/>
            <person name="Zhou Y."/>
            <person name="Sun X."/>
            <person name="Brodelius P.E."/>
            <person name="Rose J.K.C."/>
            <person name="Tang K."/>
        </authorList>
    </citation>
    <scope>NUCLEOTIDE SEQUENCE [LARGE SCALE GENOMIC DNA]</scope>
    <source>
        <strain evidence="2">cv. Huhao1</strain>
        <tissue evidence="1">Leaf</tissue>
    </source>
</reference>
<gene>
    <name evidence="1" type="ORF">CTI12_AA279810</name>
</gene>
<accession>A0A2U1NCL3</accession>
<dbReference type="STRING" id="35608.A0A2U1NCL3"/>
<dbReference type="OrthoDB" id="410267at2759"/>
<dbReference type="EMBL" id="PKPP01003108">
    <property type="protein sequence ID" value="PWA71259.1"/>
    <property type="molecule type" value="Genomic_DNA"/>
</dbReference>
<dbReference type="AlphaFoldDB" id="A0A2U1NCL3"/>
<evidence type="ECO:0000313" key="2">
    <source>
        <dbReference type="Proteomes" id="UP000245207"/>
    </source>
</evidence>
<name>A0A2U1NCL3_ARTAN</name>
<dbReference type="Proteomes" id="UP000245207">
    <property type="component" value="Unassembled WGS sequence"/>
</dbReference>
<evidence type="ECO:0000313" key="1">
    <source>
        <dbReference type="EMBL" id="PWA71259.1"/>
    </source>
</evidence>
<protein>
    <submittedName>
        <fullName evidence="1">Major facilitator superfamily protein</fullName>
    </submittedName>
</protein>
<proteinExistence type="predicted"/>
<keyword evidence="2" id="KW-1185">Reference proteome</keyword>